<proteinExistence type="predicted"/>
<evidence type="ECO:0000256" key="2">
    <source>
        <dbReference type="ARBA" id="ARBA00022692"/>
    </source>
</evidence>
<evidence type="ECO:0000313" key="8">
    <source>
        <dbReference type="Proteomes" id="UP000267535"/>
    </source>
</evidence>
<feature type="transmembrane region" description="Helical" evidence="5">
    <location>
        <begin position="337"/>
        <end position="357"/>
    </location>
</feature>
<dbReference type="OrthoDB" id="5735959at2"/>
<feature type="transmembrane region" description="Helical" evidence="5">
    <location>
        <begin position="90"/>
        <end position="112"/>
    </location>
</feature>
<accession>A0A3P1SVH5</accession>
<feature type="transmembrane region" description="Helical" evidence="5">
    <location>
        <begin position="401"/>
        <end position="420"/>
    </location>
</feature>
<evidence type="ECO:0000313" key="7">
    <source>
        <dbReference type="EMBL" id="RRD01159.1"/>
    </source>
</evidence>
<organism evidence="7 8">
    <name type="scientific">Amphritea balenae</name>
    <dbReference type="NCBI Taxonomy" id="452629"/>
    <lineage>
        <taxon>Bacteria</taxon>
        <taxon>Pseudomonadati</taxon>
        <taxon>Pseudomonadota</taxon>
        <taxon>Gammaproteobacteria</taxon>
        <taxon>Oceanospirillales</taxon>
        <taxon>Oceanospirillaceae</taxon>
        <taxon>Amphritea</taxon>
    </lineage>
</organism>
<evidence type="ECO:0000256" key="4">
    <source>
        <dbReference type="ARBA" id="ARBA00023136"/>
    </source>
</evidence>
<feature type="transmembrane region" description="Helical" evidence="5">
    <location>
        <begin position="33"/>
        <end position="52"/>
    </location>
</feature>
<keyword evidence="2 5" id="KW-0812">Transmembrane</keyword>
<feature type="transmembrane region" description="Helical" evidence="5">
    <location>
        <begin position="214"/>
        <end position="231"/>
    </location>
</feature>
<keyword evidence="4 5" id="KW-0472">Membrane</keyword>
<feature type="transmembrane region" description="Helical" evidence="5">
    <location>
        <begin position="166"/>
        <end position="183"/>
    </location>
</feature>
<feature type="domain" description="O-antigen ligase-related" evidence="6">
    <location>
        <begin position="198"/>
        <end position="351"/>
    </location>
</feature>
<dbReference type="Pfam" id="PF04932">
    <property type="entry name" value="Wzy_C"/>
    <property type="match status" value="1"/>
</dbReference>
<gene>
    <name evidence="7" type="ORF">EHS89_00935</name>
</gene>
<dbReference type="RefSeq" id="WP_124924231.1">
    <property type="nucleotide sequence ID" value="NZ_BMOH01000001.1"/>
</dbReference>
<name>A0A3P1SVH5_9GAMM</name>
<dbReference type="AlphaFoldDB" id="A0A3P1SVH5"/>
<sequence>MNSKQDQFLAIILFFVTAATCLTGSPQAYISALQIAVYEIIFISTCIFLYIRQPFDGSVSIDKASTFFISTICVILLLSAYFSFSQASNHTGITVLRVTTLFIHLIYCFVLARYLRKSNIGGWWFCYSIIFSATSMGIVYLFYALILQVDPQFLINNPLFAAHYRHVGFVSVVAAILAAIQIVRFNNVKILFKLYICLLIINLSFVIWLGSRTAILLSIIALILVGFASSFKKLLNRKIIITYCLSICISLVLATLTSVYPWNGPLRTYNAITSYKPDNSKTPITVKQSDFSSGRFQIWGDAIDLGLSNPWVGAGPESYHFSNKEEQSEFFHPHNSLIHIFAEVGIFGLITCVALWAKVILNFKSRLLHKHSTLEQFQLNLSALMIVLSLSLLSLTSGSLYFAQPLFIFFSAIAFLAIVIESKTPETIVHTSK</sequence>
<reference evidence="7 8" key="1">
    <citation type="submission" date="2018-11" db="EMBL/GenBank/DDBJ databases">
        <title>The draft genome sequence of Amphritea balenae JAMM 1525T.</title>
        <authorList>
            <person name="Fang Z."/>
            <person name="Zhang Y."/>
            <person name="Han X."/>
        </authorList>
    </citation>
    <scope>NUCLEOTIDE SEQUENCE [LARGE SCALE GENOMIC DNA]</scope>
    <source>
        <strain evidence="7 8">JAMM 1525</strain>
    </source>
</reference>
<evidence type="ECO:0000259" key="6">
    <source>
        <dbReference type="Pfam" id="PF04932"/>
    </source>
</evidence>
<evidence type="ECO:0000256" key="1">
    <source>
        <dbReference type="ARBA" id="ARBA00004141"/>
    </source>
</evidence>
<protein>
    <recommendedName>
        <fullName evidence="6">O-antigen ligase-related domain-containing protein</fullName>
    </recommendedName>
</protein>
<evidence type="ECO:0000256" key="3">
    <source>
        <dbReference type="ARBA" id="ARBA00022989"/>
    </source>
</evidence>
<evidence type="ECO:0000256" key="5">
    <source>
        <dbReference type="SAM" id="Phobius"/>
    </source>
</evidence>
<feature type="transmembrane region" description="Helical" evidence="5">
    <location>
        <begin position="64"/>
        <end position="84"/>
    </location>
</feature>
<keyword evidence="3 5" id="KW-1133">Transmembrane helix</keyword>
<feature type="transmembrane region" description="Helical" evidence="5">
    <location>
        <begin position="124"/>
        <end position="146"/>
    </location>
</feature>
<keyword evidence="8" id="KW-1185">Reference proteome</keyword>
<dbReference type="GO" id="GO:0016020">
    <property type="term" value="C:membrane"/>
    <property type="evidence" value="ECO:0007669"/>
    <property type="project" value="UniProtKB-SubCell"/>
</dbReference>
<dbReference type="EMBL" id="RQXV01000001">
    <property type="protein sequence ID" value="RRD01159.1"/>
    <property type="molecule type" value="Genomic_DNA"/>
</dbReference>
<feature type="transmembrane region" description="Helical" evidence="5">
    <location>
        <begin position="240"/>
        <end position="260"/>
    </location>
</feature>
<dbReference type="InterPro" id="IPR051533">
    <property type="entry name" value="WaaL-like"/>
</dbReference>
<comment type="caution">
    <text evidence="7">The sequence shown here is derived from an EMBL/GenBank/DDBJ whole genome shotgun (WGS) entry which is preliminary data.</text>
</comment>
<feature type="transmembrane region" description="Helical" evidence="5">
    <location>
        <begin position="190"/>
        <end position="208"/>
    </location>
</feature>
<comment type="subcellular location">
    <subcellularLocation>
        <location evidence="1">Membrane</location>
        <topology evidence="1">Multi-pass membrane protein</topology>
    </subcellularLocation>
</comment>
<dbReference type="Proteomes" id="UP000267535">
    <property type="component" value="Unassembled WGS sequence"/>
</dbReference>
<dbReference type="InterPro" id="IPR007016">
    <property type="entry name" value="O-antigen_ligase-rel_domated"/>
</dbReference>
<dbReference type="PANTHER" id="PTHR37422">
    <property type="entry name" value="TEICHURONIC ACID BIOSYNTHESIS PROTEIN TUAE"/>
    <property type="match status" value="1"/>
</dbReference>
<dbReference type="PANTHER" id="PTHR37422:SF17">
    <property type="entry name" value="O-ANTIGEN LIGASE"/>
    <property type="match status" value="1"/>
</dbReference>
<feature type="transmembrane region" description="Helical" evidence="5">
    <location>
        <begin position="377"/>
        <end position="395"/>
    </location>
</feature>